<organism evidence="2 3">
    <name type="scientific">Helianthus annuus</name>
    <name type="common">Common sunflower</name>
    <dbReference type="NCBI Taxonomy" id="4232"/>
    <lineage>
        <taxon>Eukaryota</taxon>
        <taxon>Viridiplantae</taxon>
        <taxon>Streptophyta</taxon>
        <taxon>Embryophyta</taxon>
        <taxon>Tracheophyta</taxon>
        <taxon>Spermatophyta</taxon>
        <taxon>Magnoliopsida</taxon>
        <taxon>eudicotyledons</taxon>
        <taxon>Gunneridae</taxon>
        <taxon>Pentapetalae</taxon>
        <taxon>asterids</taxon>
        <taxon>campanulids</taxon>
        <taxon>Asterales</taxon>
        <taxon>Asteraceae</taxon>
        <taxon>Asteroideae</taxon>
        <taxon>Heliantheae alliance</taxon>
        <taxon>Heliantheae</taxon>
        <taxon>Helianthus</taxon>
    </lineage>
</organism>
<dbReference type="PANTHER" id="PTHR33116">
    <property type="entry name" value="REVERSE TRANSCRIPTASE ZINC-BINDING DOMAIN-CONTAINING PROTEIN-RELATED-RELATED"/>
    <property type="match status" value="1"/>
</dbReference>
<dbReference type="Pfam" id="PF13966">
    <property type="entry name" value="zf-RVT"/>
    <property type="match status" value="1"/>
</dbReference>
<name>A0A9K3JPH1_HELAN</name>
<gene>
    <name evidence="2" type="ORF">HanXRQr2_Chr02g0070541</name>
</gene>
<dbReference type="InterPro" id="IPR026960">
    <property type="entry name" value="RVT-Znf"/>
</dbReference>
<keyword evidence="2" id="KW-0808">Transferase</keyword>
<dbReference type="AlphaFoldDB" id="A0A9K3JPH1"/>
<reference evidence="2" key="1">
    <citation type="journal article" date="2017" name="Nature">
        <title>The sunflower genome provides insights into oil metabolism, flowering and Asterid evolution.</title>
        <authorList>
            <person name="Badouin H."/>
            <person name="Gouzy J."/>
            <person name="Grassa C.J."/>
            <person name="Murat F."/>
            <person name="Staton S.E."/>
            <person name="Cottret L."/>
            <person name="Lelandais-Briere C."/>
            <person name="Owens G.L."/>
            <person name="Carrere S."/>
            <person name="Mayjonade B."/>
            <person name="Legrand L."/>
            <person name="Gill N."/>
            <person name="Kane N.C."/>
            <person name="Bowers J.E."/>
            <person name="Hubner S."/>
            <person name="Bellec A."/>
            <person name="Berard A."/>
            <person name="Berges H."/>
            <person name="Blanchet N."/>
            <person name="Boniface M.C."/>
            <person name="Brunel D."/>
            <person name="Catrice O."/>
            <person name="Chaidir N."/>
            <person name="Claudel C."/>
            <person name="Donnadieu C."/>
            <person name="Faraut T."/>
            <person name="Fievet G."/>
            <person name="Helmstetter N."/>
            <person name="King M."/>
            <person name="Knapp S.J."/>
            <person name="Lai Z."/>
            <person name="Le Paslier M.C."/>
            <person name="Lippi Y."/>
            <person name="Lorenzon L."/>
            <person name="Mandel J.R."/>
            <person name="Marage G."/>
            <person name="Marchand G."/>
            <person name="Marquand E."/>
            <person name="Bret-Mestries E."/>
            <person name="Morien E."/>
            <person name="Nambeesan S."/>
            <person name="Nguyen T."/>
            <person name="Pegot-Espagnet P."/>
            <person name="Pouilly N."/>
            <person name="Raftis F."/>
            <person name="Sallet E."/>
            <person name="Schiex T."/>
            <person name="Thomas J."/>
            <person name="Vandecasteele C."/>
            <person name="Vares D."/>
            <person name="Vear F."/>
            <person name="Vautrin S."/>
            <person name="Crespi M."/>
            <person name="Mangin B."/>
            <person name="Burke J.M."/>
            <person name="Salse J."/>
            <person name="Munos S."/>
            <person name="Vincourt P."/>
            <person name="Rieseberg L.H."/>
            <person name="Langlade N.B."/>
        </authorList>
    </citation>
    <scope>NUCLEOTIDE SEQUENCE</scope>
    <source>
        <tissue evidence="2">Leaves</tissue>
    </source>
</reference>
<evidence type="ECO:0000259" key="1">
    <source>
        <dbReference type="Pfam" id="PF13966"/>
    </source>
</evidence>
<protein>
    <submittedName>
        <fullName evidence="2">Reverse transcriptase zinc-binding domain-containing protein</fullName>
    </submittedName>
</protein>
<dbReference type="Gramene" id="mRNA:HanXRQr2_Chr02g0070541">
    <property type="protein sequence ID" value="CDS:HanXRQr2_Chr02g0070541.1"/>
    <property type="gene ID" value="HanXRQr2_Chr02g0070541"/>
</dbReference>
<dbReference type="PANTHER" id="PTHR33116:SF78">
    <property type="entry name" value="OS12G0587133 PROTEIN"/>
    <property type="match status" value="1"/>
</dbReference>
<keyword evidence="2" id="KW-0695">RNA-directed DNA polymerase</keyword>
<keyword evidence="2" id="KW-0548">Nucleotidyltransferase</keyword>
<feature type="domain" description="Reverse transcriptase zinc-binding" evidence="1">
    <location>
        <begin position="230"/>
        <end position="294"/>
    </location>
</feature>
<dbReference type="EMBL" id="MNCJ02000317">
    <property type="protein sequence ID" value="KAF5818829.1"/>
    <property type="molecule type" value="Genomic_DNA"/>
</dbReference>
<dbReference type="Proteomes" id="UP000215914">
    <property type="component" value="Unassembled WGS sequence"/>
</dbReference>
<evidence type="ECO:0000313" key="2">
    <source>
        <dbReference type="EMBL" id="KAF5818829.1"/>
    </source>
</evidence>
<comment type="caution">
    <text evidence="2">The sequence shown here is derived from an EMBL/GenBank/DDBJ whole genome shotgun (WGS) entry which is preliminary data.</text>
</comment>
<reference evidence="2" key="2">
    <citation type="submission" date="2020-06" db="EMBL/GenBank/DDBJ databases">
        <title>Helianthus annuus Genome sequencing and assembly Release 2.</title>
        <authorList>
            <person name="Gouzy J."/>
            <person name="Langlade N."/>
            <person name="Munos S."/>
        </authorList>
    </citation>
    <scope>NUCLEOTIDE SEQUENCE</scope>
    <source>
        <tissue evidence="2">Leaves</tissue>
    </source>
</reference>
<keyword evidence="3" id="KW-1185">Reference proteome</keyword>
<evidence type="ECO:0000313" key="3">
    <source>
        <dbReference type="Proteomes" id="UP000215914"/>
    </source>
</evidence>
<proteinExistence type="predicted"/>
<dbReference type="GO" id="GO:0003964">
    <property type="term" value="F:RNA-directed DNA polymerase activity"/>
    <property type="evidence" value="ECO:0007669"/>
    <property type="project" value="UniProtKB-KW"/>
</dbReference>
<accession>A0A9K3JPH1</accession>
<sequence length="347" mass="39766">MIKRFLWGGSHVGQKIHWVAWDSVSVPKDFGGLGLCKLIDINLALLSKWCWRFKTEEICLWRRVINAIHCGARNWDFLPARKNLGGPWCKVVKWIARTTVDDVPLRSFFRGIPGKGDRIAFWLDPWISSDPLKNVFPRLFQLEVNRRVKICDRIRDGFGQNKFSWNWKRPLVSALEKDDLSQLVSLLDAFSVSGNLDKWVWLGNGSEDFSVGAVKRVLVKGSGSEIGPGFSWCNWIPAKCNVFAWRANLGRIPTVEALRRRNITISDSRCGLCNNGEDSVSHLFTECYVANFVWSAISSWCKVPHIFAFSFQDLMIVHEYYGLKDPEKTILQGVIIIACWCIWKARN</sequence>